<dbReference type="EMBL" id="CP133461">
    <property type="protein sequence ID" value="WMV75313.1"/>
    <property type="molecule type" value="Genomic_DNA"/>
</dbReference>
<protein>
    <submittedName>
        <fullName evidence="1">Phage portal protein</fullName>
    </submittedName>
</protein>
<proteinExistence type="predicted"/>
<dbReference type="Proteomes" id="UP001297580">
    <property type="component" value="Chromosome"/>
</dbReference>
<name>A0ABY9QB06_GEOTD</name>
<accession>A0ABY9QB06</accession>
<organism evidence="1 2">
    <name type="scientific">Geobacillus thermodenitrificans</name>
    <dbReference type="NCBI Taxonomy" id="33940"/>
    <lineage>
        <taxon>Bacteria</taxon>
        <taxon>Bacillati</taxon>
        <taxon>Bacillota</taxon>
        <taxon>Bacilli</taxon>
        <taxon>Bacillales</taxon>
        <taxon>Anoxybacillaceae</taxon>
        <taxon>Geobacillus</taxon>
    </lineage>
</organism>
<sequence length="407" mass="45983">MGFFERLRRTKRKSRIRADTQTYVGLFMSGEDTSILIPGYTRLSDNPEVRMAVHKIADLISSMTIYLMQNTEDGDIRIRNELSRKIDITPYSLMTRKSWMYNIVYTMLLDGEGNSVVFPKYTVDGLIDELVPLAPSKVNFLDTPDGYQVLYGGQTFNYDEVLHFIYNPDPKRPYIGRGYRVVLKDIADNLKQATATKKSFMSGKYMPSLIVKVDAATAELSSEEGRNEVFKKYLQATEAGRPWIIPAELLEVEQVKPLSLKDIAINEAVELDKRTVAGMFGVPAFLLGIGEFNRDEYNNFINSTILPIAKGIEQELTRKLLISPDLYFKFNPRSLYAYDLKELAEVGSNMYVRGIMEGNEVRDWLGLSPKEGLSELVILENYIPLDKIGDQAKLKGGENGGANGQTN</sequence>
<dbReference type="InterPro" id="IPR006944">
    <property type="entry name" value="Phage/GTA_portal"/>
</dbReference>
<reference evidence="1 2" key="1">
    <citation type="submission" date="2023-08" db="EMBL/GenBank/DDBJ databases">
        <title>Complete genome sequence of Geobacillus thermodenitrificans K1041, a genetically tractable strain representative of the genus Geobacillus.</title>
        <authorList>
            <person name="Kani S."/>
            <person name="Suzuki H."/>
        </authorList>
    </citation>
    <scope>NUCLEOTIDE SEQUENCE [LARGE SCALE GENOMIC DNA]</scope>
    <source>
        <strain evidence="1 2">K1041</strain>
    </source>
</reference>
<dbReference type="Pfam" id="PF04860">
    <property type="entry name" value="Phage_portal"/>
    <property type="match status" value="1"/>
</dbReference>
<dbReference type="InterPro" id="IPR006427">
    <property type="entry name" value="Portal_HK97"/>
</dbReference>
<dbReference type="NCBIfam" id="TIGR01537">
    <property type="entry name" value="portal_HK97"/>
    <property type="match status" value="1"/>
</dbReference>
<dbReference type="RefSeq" id="WP_236934085.1">
    <property type="nucleotide sequence ID" value="NZ_CP133461.1"/>
</dbReference>
<evidence type="ECO:0000313" key="1">
    <source>
        <dbReference type="EMBL" id="WMV75313.1"/>
    </source>
</evidence>
<keyword evidence="2" id="KW-1185">Reference proteome</keyword>
<evidence type="ECO:0000313" key="2">
    <source>
        <dbReference type="Proteomes" id="UP001297580"/>
    </source>
</evidence>
<gene>
    <name evidence="1" type="ORF">HSX42_13700</name>
</gene>